<dbReference type="Pfam" id="PF03184">
    <property type="entry name" value="DDE_1"/>
    <property type="match status" value="1"/>
</dbReference>
<dbReference type="GO" id="GO:0051301">
    <property type="term" value="P:cell division"/>
    <property type="evidence" value="ECO:0007669"/>
    <property type="project" value="UniProtKB-KW"/>
</dbReference>
<dbReference type="SUPFAM" id="SSF52540">
    <property type="entry name" value="P-loop containing nucleoside triphosphate hydrolases"/>
    <property type="match status" value="2"/>
</dbReference>
<evidence type="ECO:0000256" key="4">
    <source>
        <dbReference type="ARBA" id="ARBA00022776"/>
    </source>
</evidence>
<reference evidence="11" key="2">
    <citation type="submission" date="2021-09" db="EMBL/GenBank/DDBJ databases">
        <authorList>
            <person name="Jia N."/>
            <person name="Wang J."/>
            <person name="Shi W."/>
            <person name="Du L."/>
            <person name="Sun Y."/>
            <person name="Zhan W."/>
            <person name="Jiang J."/>
            <person name="Wang Q."/>
            <person name="Zhang B."/>
            <person name="Ji P."/>
            <person name="Sakyi L.B."/>
            <person name="Cui X."/>
            <person name="Yuan T."/>
            <person name="Jiang B."/>
            <person name="Yang W."/>
            <person name="Lam T.T.-Y."/>
            <person name="Chang Q."/>
            <person name="Ding S."/>
            <person name="Wang X."/>
            <person name="Zhu J."/>
            <person name="Ruan X."/>
            <person name="Zhao L."/>
            <person name="Wei J."/>
            <person name="Que T."/>
            <person name="Du C."/>
            <person name="Cheng J."/>
            <person name="Dai P."/>
            <person name="Han X."/>
            <person name="Huang E."/>
            <person name="Gao Y."/>
            <person name="Liu J."/>
            <person name="Shao H."/>
            <person name="Ye R."/>
            <person name="Li L."/>
            <person name="Wei W."/>
            <person name="Wang X."/>
            <person name="Wang C."/>
            <person name="Huo Q."/>
            <person name="Li W."/>
            <person name="Guo W."/>
            <person name="Chen H."/>
            <person name="Chen S."/>
            <person name="Zhou L."/>
            <person name="Zhou L."/>
            <person name="Ni X."/>
            <person name="Tian J."/>
            <person name="Zhou Y."/>
            <person name="Sheng Y."/>
            <person name="Liu T."/>
            <person name="Pan Y."/>
            <person name="Xia L."/>
            <person name="Li J."/>
            <person name="Zhao F."/>
            <person name="Cao W."/>
        </authorList>
    </citation>
    <scope>NUCLEOTIDE SEQUENCE</scope>
    <source>
        <strain evidence="11">Rmic-2018</strain>
        <tissue evidence="11">Larvae</tissue>
    </source>
</reference>
<organism evidence="11 12">
    <name type="scientific">Rhipicephalus microplus</name>
    <name type="common">Cattle tick</name>
    <name type="synonym">Boophilus microplus</name>
    <dbReference type="NCBI Taxonomy" id="6941"/>
    <lineage>
        <taxon>Eukaryota</taxon>
        <taxon>Metazoa</taxon>
        <taxon>Ecdysozoa</taxon>
        <taxon>Arthropoda</taxon>
        <taxon>Chelicerata</taxon>
        <taxon>Arachnida</taxon>
        <taxon>Acari</taxon>
        <taxon>Parasitiformes</taxon>
        <taxon>Ixodida</taxon>
        <taxon>Ixodoidea</taxon>
        <taxon>Ixodidae</taxon>
        <taxon>Rhipicephalinae</taxon>
        <taxon>Rhipicephalus</taxon>
        <taxon>Boophilus</taxon>
    </lineage>
</organism>
<evidence type="ECO:0000313" key="12">
    <source>
        <dbReference type="Proteomes" id="UP000821866"/>
    </source>
</evidence>
<protein>
    <recommendedName>
        <fullName evidence="2">DNA repair and recombination protein RAD54-like</fullName>
    </recommendedName>
    <alternativeName>
        <fullName evidence="8">Protein okra</fullName>
    </alternativeName>
</protein>
<proteinExistence type="predicted"/>
<dbReference type="CDD" id="cd18793">
    <property type="entry name" value="SF2_C_SNF"/>
    <property type="match status" value="1"/>
</dbReference>
<evidence type="ECO:0000256" key="6">
    <source>
        <dbReference type="ARBA" id="ARBA00023306"/>
    </source>
</evidence>
<dbReference type="VEuPathDB" id="VectorBase:LOC119164755"/>
<dbReference type="InterPro" id="IPR001650">
    <property type="entry name" value="Helicase_C-like"/>
</dbReference>
<dbReference type="AlphaFoldDB" id="A0A9J6EYA6"/>
<dbReference type="Gene3D" id="3.40.50.300">
    <property type="entry name" value="P-loop containing nucleotide triphosphate hydrolases"/>
    <property type="match status" value="2"/>
</dbReference>
<evidence type="ECO:0000256" key="7">
    <source>
        <dbReference type="ARBA" id="ARBA00024776"/>
    </source>
</evidence>
<comment type="caution">
    <text evidence="11">The sequence shown here is derived from an EMBL/GenBank/DDBJ whole genome shotgun (WGS) entry which is preliminary data.</text>
</comment>
<dbReference type="GO" id="GO:0005524">
    <property type="term" value="F:ATP binding"/>
    <property type="evidence" value="ECO:0007669"/>
    <property type="project" value="InterPro"/>
</dbReference>
<keyword evidence="12" id="KW-1185">Reference proteome</keyword>
<name>A0A9J6EYA6_RHIMP</name>
<evidence type="ECO:0000313" key="11">
    <source>
        <dbReference type="EMBL" id="KAH8039271.1"/>
    </source>
</evidence>
<dbReference type="InterPro" id="IPR050496">
    <property type="entry name" value="SNF2_RAD54_helicase_repair"/>
</dbReference>
<evidence type="ECO:0000256" key="1">
    <source>
        <dbReference type="ARBA" id="ARBA00011467"/>
    </source>
</evidence>
<accession>A0A9J6EYA6</accession>
<dbReference type="GO" id="GO:0000724">
    <property type="term" value="P:double-strand break repair via homologous recombination"/>
    <property type="evidence" value="ECO:0007669"/>
    <property type="project" value="TreeGrafter"/>
</dbReference>
<feature type="region of interest" description="Disordered" evidence="9">
    <location>
        <begin position="720"/>
        <end position="754"/>
    </location>
</feature>
<dbReference type="VEuPathDB" id="VectorBase:LOC119176775"/>
<keyword evidence="4" id="KW-0498">Mitosis</keyword>
<feature type="region of interest" description="Disordered" evidence="9">
    <location>
        <begin position="591"/>
        <end position="621"/>
    </location>
</feature>
<evidence type="ECO:0000256" key="8">
    <source>
        <dbReference type="ARBA" id="ARBA00029956"/>
    </source>
</evidence>
<dbReference type="PANTHER" id="PTHR45629">
    <property type="entry name" value="SNF2/RAD54 FAMILY MEMBER"/>
    <property type="match status" value="1"/>
</dbReference>
<dbReference type="PROSITE" id="PS51194">
    <property type="entry name" value="HELICASE_CTER"/>
    <property type="match status" value="1"/>
</dbReference>
<dbReference type="PANTHER" id="PTHR45629:SF7">
    <property type="entry name" value="DNA EXCISION REPAIR PROTEIN ERCC-6-RELATED"/>
    <property type="match status" value="1"/>
</dbReference>
<keyword evidence="5" id="KW-0378">Hydrolase</keyword>
<dbReference type="GO" id="GO:0005634">
    <property type="term" value="C:nucleus"/>
    <property type="evidence" value="ECO:0007669"/>
    <property type="project" value="TreeGrafter"/>
</dbReference>
<evidence type="ECO:0000256" key="9">
    <source>
        <dbReference type="SAM" id="MobiDB-lite"/>
    </source>
</evidence>
<dbReference type="EMBL" id="JABSTU010000001">
    <property type="protein sequence ID" value="KAH8039271.1"/>
    <property type="molecule type" value="Genomic_DNA"/>
</dbReference>
<dbReference type="VEuPathDB" id="VectorBase:LOC119181217"/>
<keyword evidence="6" id="KW-0131">Cell cycle</keyword>
<dbReference type="InterPro" id="IPR027417">
    <property type="entry name" value="P-loop_NTPase"/>
</dbReference>
<keyword evidence="3" id="KW-0132">Cell division</keyword>
<dbReference type="GO" id="GO:0015616">
    <property type="term" value="F:DNA translocase activity"/>
    <property type="evidence" value="ECO:0007669"/>
    <property type="project" value="TreeGrafter"/>
</dbReference>
<evidence type="ECO:0000259" key="10">
    <source>
        <dbReference type="PROSITE" id="PS51194"/>
    </source>
</evidence>
<sequence length="789" mass="88718">MFLGKSSSFRRIYEEPILRSQLPGATEEEKELGPARANELMQTTSPFILRRTQDVIQSYLPGKVECVVFCRPQPLQLALYQNMLETSMVRACLSSYLSTDANCHLACILALRKLCNHPLLVASQEFADKDEDAALHAEARRGLQSEFDPTMMELESGSGKLVVLAAMLHSLWTSQPRERIVLVSNFTKTLDILEDICMQKGYPFLRLDGSTSSTQRLELVERFNSPHSNCFVFLLSCKAGGVGLNLVGASRIVLYDVDWNPANDLQAMARVWRDGQSRHVSIYRLLTTRNGITWQVVSGEEKAANKEGADSWRNDRFREVAESYSEDDIFNADETACFYQLLPDWTMHFKGQPCKGGKKSHLRVTVLRCCNASGTKKIKPLVIGKYAKPRCMKNVVSLPFDYCTNKRAWMTRELFSQWLIKLDEQMRKENRKILLIVDNCSAHIVNVRLTHVRLEFLPPNNTSLLQPLDQGIIKSVKAEFRKRLVQRFIINLRLKQPTSVNVRQAAEMLTGAWWNVKTSTIRNCWRKAGLIKAPAQVEDNLEEDHSNPGDLWTEVEELLPDVSSFDDYVESDSAALTSADMTTEEIVNSVHDVSSDDDDDDDPKEEDSVSPNTEEDETISHSDVLVHMNKVRTYIGRCSDVPNEVLRKVEGVEGTIEEKIFQRQVTKQELSGAVLDSKKDGKRAKFSLEDLKDLFTLDEETTSSTHRLLGCRCDSVEDTDGDFSDSHSRAEVVAEPSGAPKRSSQLGSATTPSIIGQKLGMSDLLRWEHISAPIGKHFSQVGALEAADG</sequence>
<dbReference type="GO" id="GO:0016787">
    <property type="term" value="F:hydrolase activity"/>
    <property type="evidence" value="ECO:0007669"/>
    <property type="project" value="UniProtKB-KW"/>
</dbReference>
<dbReference type="Pfam" id="PF00176">
    <property type="entry name" value="SNF2-rel_dom"/>
    <property type="match status" value="1"/>
</dbReference>
<dbReference type="InterPro" id="IPR000330">
    <property type="entry name" value="SNF2_N"/>
</dbReference>
<reference evidence="11" key="1">
    <citation type="journal article" date="2020" name="Cell">
        <title>Large-Scale Comparative Analyses of Tick Genomes Elucidate Their Genetic Diversity and Vector Capacities.</title>
        <authorList>
            <consortium name="Tick Genome and Microbiome Consortium (TIGMIC)"/>
            <person name="Jia N."/>
            <person name="Wang J."/>
            <person name="Shi W."/>
            <person name="Du L."/>
            <person name="Sun Y."/>
            <person name="Zhan W."/>
            <person name="Jiang J.F."/>
            <person name="Wang Q."/>
            <person name="Zhang B."/>
            <person name="Ji P."/>
            <person name="Bell-Sakyi L."/>
            <person name="Cui X.M."/>
            <person name="Yuan T.T."/>
            <person name="Jiang B.G."/>
            <person name="Yang W.F."/>
            <person name="Lam T.T."/>
            <person name="Chang Q.C."/>
            <person name="Ding S.J."/>
            <person name="Wang X.J."/>
            <person name="Zhu J.G."/>
            <person name="Ruan X.D."/>
            <person name="Zhao L."/>
            <person name="Wei J.T."/>
            <person name="Ye R.Z."/>
            <person name="Que T.C."/>
            <person name="Du C.H."/>
            <person name="Zhou Y.H."/>
            <person name="Cheng J.X."/>
            <person name="Dai P.F."/>
            <person name="Guo W.B."/>
            <person name="Han X.H."/>
            <person name="Huang E.J."/>
            <person name="Li L.F."/>
            <person name="Wei W."/>
            <person name="Gao Y.C."/>
            <person name="Liu J.Z."/>
            <person name="Shao H.Z."/>
            <person name="Wang X."/>
            <person name="Wang C.C."/>
            <person name="Yang T.C."/>
            <person name="Huo Q.B."/>
            <person name="Li W."/>
            <person name="Chen H.Y."/>
            <person name="Chen S.E."/>
            <person name="Zhou L.G."/>
            <person name="Ni X.B."/>
            <person name="Tian J.H."/>
            <person name="Sheng Y."/>
            <person name="Liu T."/>
            <person name="Pan Y.S."/>
            <person name="Xia L.Y."/>
            <person name="Li J."/>
            <person name="Zhao F."/>
            <person name="Cao W.C."/>
        </authorList>
    </citation>
    <scope>NUCLEOTIDE SEQUENCE</scope>
    <source>
        <strain evidence="11">Rmic-2018</strain>
    </source>
</reference>
<dbReference type="InterPro" id="IPR036397">
    <property type="entry name" value="RNaseH_sf"/>
</dbReference>
<evidence type="ECO:0000256" key="3">
    <source>
        <dbReference type="ARBA" id="ARBA00022618"/>
    </source>
</evidence>
<dbReference type="SMART" id="SM00490">
    <property type="entry name" value="HELICc"/>
    <property type="match status" value="1"/>
</dbReference>
<comment type="subunit">
    <text evidence="1">Interacts (via N-terminus) with spn-A/Rad51.</text>
</comment>
<feature type="compositionally biased region" description="Polar residues" evidence="9">
    <location>
        <begin position="742"/>
        <end position="754"/>
    </location>
</feature>
<gene>
    <name evidence="11" type="ORF">HPB51_005517</name>
</gene>
<dbReference type="Proteomes" id="UP000821866">
    <property type="component" value="Chromosome 1"/>
</dbReference>
<dbReference type="GO" id="GO:0007131">
    <property type="term" value="P:reciprocal meiotic recombination"/>
    <property type="evidence" value="ECO:0007669"/>
    <property type="project" value="TreeGrafter"/>
</dbReference>
<dbReference type="GO" id="GO:0003676">
    <property type="term" value="F:nucleic acid binding"/>
    <property type="evidence" value="ECO:0007669"/>
    <property type="project" value="InterPro"/>
</dbReference>
<comment type="function">
    <text evidence="7">Involved in mitotic DNA repair and meiotic recombination. Functions in the recombinational DNA repair pathway. Essential for interhomolog gene conversion (GC), but may have a less important role in intersister GC than spn-A/Rad51. In the presence of DNA, spn-A/Rad51 enhances the ATPase activity of okr/Rad54.</text>
</comment>
<feature type="domain" description="Helicase C-terminal" evidence="10">
    <location>
        <begin position="163"/>
        <end position="329"/>
    </location>
</feature>
<dbReference type="InterPro" id="IPR004875">
    <property type="entry name" value="DDE_SF_endonuclease_dom"/>
</dbReference>
<dbReference type="Pfam" id="PF00271">
    <property type="entry name" value="Helicase_C"/>
    <property type="match status" value="1"/>
</dbReference>
<feature type="compositionally biased region" description="Acidic residues" evidence="9">
    <location>
        <begin position="595"/>
        <end position="605"/>
    </location>
</feature>
<evidence type="ECO:0000256" key="5">
    <source>
        <dbReference type="ARBA" id="ARBA00022801"/>
    </source>
</evidence>
<evidence type="ECO:0000256" key="2">
    <source>
        <dbReference type="ARBA" id="ARBA00015341"/>
    </source>
</evidence>
<dbReference type="Gene3D" id="3.30.420.10">
    <property type="entry name" value="Ribonuclease H-like superfamily/Ribonuclease H"/>
    <property type="match status" value="1"/>
</dbReference>
<dbReference type="InterPro" id="IPR049730">
    <property type="entry name" value="SNF2/RAD54-like_C"/>
</dbReference>